<evidence type="ECO:0000313" key="4">
    <source>
        <dbReference type="EMBL" id="KAH9361107.1"/>
    </source>
</evidence>
<organism evidence="4 5">
    <name type="scientific">Haemaphysalis longicornis</name>
    <name type="common">Bush tick</name>
    <dbReference type="NCBI Taxonomy" id="44386"/>
    <lineage>
        <taxon>Eukaryota</taxon>
        <taxon>Metazoa</taxon>
        <taxon>Ecdysozoa</taxon>
        <taxon>Arthropoda</taxon>
        <taxon>Chelicerata</taxon>
        <taxon>Arachnida</taxon>
        <taxon>Acari</taxon>
        <taxon>Parasitiformes</taxon>
        <taxon>Ixodida</taxon>
        <taxon>Ixodoidea</taxon>
        <taxon>Ixodidae</taxon>
        <taxon>Haemaphysalinae</taxon>
        <taxon>Haemaphysalis</taxon>
    </lineage>
</organism>
<dbReference type="PANTHER" id="PTHR46888">
    <property type="entry name" value="ZINC KNUCKLE DOMAINCONTAINING PROTEIN-RELATED"/>
    <property type="match status" value="1"/>
</dbReference>
<sequence>MSGEEDYESVSGGSDIQNSVPIIAERVEYLSTRLTPAQHRDYESVKKVVLEELRLPPLEYQKRFLGARKRKSETWKSFTTRLRSYLNFYVEARGVSTSEKLLDLFVADHLKTRLTEEALKYVKLREGASWFDASESAKLLQTFEGAAGNKDASAGANVTNGETPATKPSGDNPKGRRKPPQGPKTRFNQQSKGKPNACFECGAEGHLRPNCPRVRERQTAATNAPARTERLIARAWGSLNERNRALWKPRDKRASCPTRYQSRTVPAGQAIFSNVVEGTPVLCALTDKLTSRTDCLLSAEDWGVLQENRDLEQEATGKVAPPTKRDELVAALELNEADAPQETREQAEENANEAVTVQNIGVIFHDDQDFGEVEYVPRKIAAAELVAFCGRDTVNVWDATFKGGLGPLYRVHGTLTAVHCYQVVDAVLIFYGNLLFQQDLAPVHTTRLVPAHLQQCVIEQTAWGKPPMTPIISVRAFAVPLGALRRTRCQLEL</sequence>
<reference evidence="4 5" key="1">
    <citation type="journal article" date="2020" name="Cell">
        <title>Large-Scale Comparative Analyses of Tick Genomes Elucidate Their Genetic Diversity and Vector Capacities.</title>
        <authorList>
            <consortium name="Tick Genome and Microbiome Consortium (TIGMIC)"/>
            <person name="Jia N."/>
            <person name="Wang J."/>
            <person name="Shi W."/>
            <person name="Du L."/>
            <person name="Sun Y."/>
            <person name="Zhan W."/>
            <person name="Jiang J.F."/>
            <person name="Wang Q."/>
            <person name="Zhang B."/>
            <person name="Ji P."/>
            <person name="Bell-Sakyi L."/>
            <person name="Cui X.M."/>
            <person name="Yuan T.T."/>
            <person name="Jiang B.G."/>
            <person name="Yang W.F."/>
            <person name="Lam T.T."/>
            <person name="Chang Q.C."/>
            <person name="Ding S.J."/>
            <person name="Wang X.J."/>
            <person name="Zhu J.G."/>
            <person name="Ruan X.D."/>
            <person name="Zhao L."/>
            <person name="Wei J.T."/>
            <person name="Ye R.Z."/>
            <person name="Que T.C."/>
            <person name="Du C.H."/>
            <person name="Zhou Y.H."/>
            <person name="Cheng J.X."/>
            <person name="Dai P.F."/>
            <person name="Guo W.B."/>
            <person name="Han X.H."/>
            <person name="Huang E.J."/>
            <person name="Li L.F."/>
            <person name="Wei W."/>
            <person name="Gao Y.C."/>
            <person name="Liu J.Z."/>
            <person name="Shao H.Z."/>
            <person name="Wang X."/>
            <person name="Wang C.C."/>
            <person name="Yang T.C."/>
            <person name="Huo Q.B."/>
            <person name="Li W."/>
            <person name="Chen H.Y."/>
            <person name="Chen S.E."/>
            <person name="Zhou L.G."/>
            <person name="Ni X.B."/>
            <person name="Tian J.H."/>
            <person name="Sheng Y."/>
            <person name="Liu T."/>
            <person name="Pan Y.S."/>
            <person name="Xia L.Y."/>
            <person name="Li J."/>
            <person name="Zhao F."/>
            <person name="Cao W.C."/>
        </authorList>
    </citation>
    <scope>NUCLEOTIDE SEQUENCE [LARGE SCALE GENOMIC DNA]</scope>
    <source>
        <strain evidence="4">HaeL-2018</strain>
    </source>
</reference>
<gene>
    <name evidence="4" type="ORF">HPB48_002969</name>
</gene>
<keyword evidence="5" id="KW-1185">Reference proteome</keyword>
<dbReference type="Gene3D" id="3.30.420.10">
    <property type="entry name" value="Ribonuclease H-like superfamily/Ribonuclease H"/>
    <property type="match status" value="1"/>
</dbReference>
<proteinExistence type="predicted"/>
<feature type="domain" description="CCHC-type" evidence="3">
    <location>
        <begin position="198"/>
        <end position="213"/>
    </location>
</feature>
<dbReference type="GO" id="GO:0008270">
    <property type="term" value="F:zinc ion binding"/>
    <property type="evidence" value="ECO:0007669"/>
    <property type="project" value="UniProtKB-KW"/>
</dbReference>
<dbReference type="PANTHER" id="PTHR46888:SF1">
    <property type="entry name" value="RIBONUCLEASE H"/>
    <property type="match status" value="1"/>
</dbReference>
<dbReference type="EMBL" id="JABSTR010000001">
    <property type="protein sequence ID" value="KAH9361107.1"/>
    <property type="molecule type" value="Genomic_DNA"/>
</dbReference>
<evidence type="ECO:0000259" key="3">
    <source>
        <dbReference type="PROSITE" id="PS50158"/>
    </source>
</evidence>
<keyword evidence="1" id="KW-0479">Metal-binding</keyword>
<dbReference type="AlphaFoldDB" id="A0A9J6FDX4"/>
<dbReference type="GO" id="GO:0003676">
    <property type="term" value="F:nucleic acid binding"/>
    <property type="evidence" value="ECO:0007669"/>
    <property type="project" value="InterPro"/>
</dbReference>
<evidence type="ECO:0000256" key="1">
    <source>
        <dbReference type="PROSITE-ProRule" id="PRU00047"/>
    </source>
</evidence>
<evidence type="ECO:0000313" key="5">
    <source>
        <dbReference type="Proteomes" id="UP000821853"/>
    </source>
</evidence>
<dbReference type="Proteomes" id="UP000821853">
    <property type="component" value="Chromosome 1"/>
</dbReference>
<accession>A0A9J6FDX4</accession>
<dbReference type="InterPro" id="IPR036875">
    <property type="entry name" value="Znf_CCHC_sf"/>
</dbReference>
<dbReference type="VEuPathDB" id="VectorBase:HLOH_050352"/>
<dbReference type="PROSITE" id="PS50158">
    <property type="entry name" value="ZF_CCHC"/>
    <property type="match status" value="1"/>
</dbReference>
<dbReference type="InterPro" id="IPR001878">
    <property type="entry name" value="Znf_CCHC"/>
</dbReference>
<dbReference type="InterPro" id="IPR036397">
    <property type="entry name" value="RNaseH_sf"/>
</dbReference>
<evidence type="ECO:0000256" key="2">
    <source>
        <dbReference type="SAM" id="MobiDB-lite"/>
    </source>
</evidence>
<dbReference type="OrthoDB" id="6514862at2759"/>
<protein>
    <recommendedName>
        <fullName evidence="3">CCHC-type domain-containing protein</fullName>
    </recommendedName>
</protein>
<dbReference type="SUPFAM" id="SSF57756">
    <property type="entry name" value="Retrovirus zinc finger-like domains"/>
    <property type="match status" value="1"/>
</dbReference>
<name>A0A9J6FDX4_HAELO</name>
<feature type="region of interest" description="Disordered" evidence="2">
    <location>
        <begin position="149"/>
        <end position="195"/>
    </location>
</feature>
<comment type="caution">
    <text evidence="4">The sequence shown here is derived from an EMBL/GenBank/DDBJ whole genome shotgun (WGS) entry which is preliminary data.</text>
</comment>
<keyword evidence="1" id="KW-0862">Zinc</keyword>
<keyword evidence="1" id="KW-0863">Zinc-finger</keyword>